<dbReference type="InterPro" id="IPR004154">
    <property type="entry name" value="Anticodon-bd"/>
</dbReference>
<proteinExistence type="inferred from homology"/>
<dbReference type="GO" id="GO:0004829">
    <property type="term" value="F:threonine-tRNA ligase activity"/>
    <property type="evidence" value="ECO:0007669"/>
    <property type="project" value="UniProtKB-UniRule"/>
</dbReference>
<dbReference type="SUPFAM" id="SSF55681">
    <property type="entry name" value="Class II aaRS and biotin synthetases"/>
    <property type="match status" value="1"/>
</dbReference>
<dbReference type="PANTHER" id="PTHR11451">
    <property type="entry name" value="THREONINE-TRNA LIGASE"/>
    <property type="match status" value="1"/>
</dbReference>
<evidence type="ECO:0000313" key="15">
    <source>
        <dbReference type="EMBL" id="OAN37138.1"/>
    </source>
</evidence>
<comment type="subcellular location">
    <subcellularLocation>
        <location evidence="13">Cytoplasm</location>
    </subcellularLocation>
</comment>
<keyword evidence="11 13" id="KW-0030">Aminoacyl-tRNA synthetase</keyword>
<dbReference type="RefSeq" id="WP_066791503.1">
    <property type="nucleotide sequence ID" value="NZ_LWQS01000114.1"/>
</dbReference>
<evidence type="ECO:0000313" key="16">
    <source>
        <dbReference type="Proteomes" id="UP000078287"/>
    </source>
</evidence>
<dbReference type="SUPFAM" id="SSF52954">
    <property type="entry name" value="Class II aaRS ABD-related"/>
    <property type="match status" value="1"/>
</dbReference>
<dbReference type="NCBIfam" id="TIGR00418">
    <property type="entry name" value="thrS"/>
    <property type="match status" value="1"/>
</dbReference>
<dbReference type="PANTHER" id="PTHR11451:SF44">
    <property type="entry name" value="THREONINE--TRNA LIGASE, CHLOROPLASTIC_MITOCHONDRIAL 2"/>
    <property type="match status" value="1"/>
</dbReference>
<sequence>MPVDPKSDPYYRLRHSLAHVMAQAVLEIFPDGKVAIGPPIENGFYYDFDLPRPLTPEDLTEIEQRMKRIIAGNHPFIYREVSAEEARQLFANQPYKLELIEGLAKGLDEYGETHHGDTVISTYRQDTFEDLCRGPHLNHTGEINPEAFKLMSIAGAYWRGDEKNRQLQRIYGTGWNTKEELEAYLHQLEEARKRDHRRLGKELGLFFFSDDIGPGLPIFTPKGEIIRHEMEKFVREVQTRYGYQHVWTGNVVKEQLYRKSGHYDNYRDSMFPPMVESEDLVFRLKPMNCPSHMTLYNQLGVISYRDLPLRFAEFATLYRYEDSGALSGLTRVRALTQDDCHIFCRPDQIQEEFSLALQVIREVLGTYKFTDYKVRLSLRGKEGKYVQDDEKWEQATAALRAALEANGVEYFEAEGEAAFYGPKADFLARDVLGREWQLSTIQVDFIQPARLGCEYIGEDDKPHTPVVLHRAVTGTTERFMGVLIEHYGGAFPLWLAPVQAVVIPITDKQMEYARKVRQRLFAAGLRVELDDNRDRMQGKIRRAQLQKIPYMLIIGAREEAADAVAVRTRAGEDLGAMPVDAFLARALEEIRTRS</sequence>
<comment type="caution">
    <text evidence="13">Lacks conserved residue(s) required for the propagation of feature annotation.</text>
</comment>
<feature type="binding site" evidence="13">
    <location>
        <position position="289"/>
    </location>
    <ligand>
        <name>Zn(2+)</name>
        <dbReference type="ChEBI" id="CHEBI:29105"/>
        <note>catalytic</note>
    </ligand>
</feature>
<gene>
    <name evidence="13" type="primary">thrS</name>
    <name evidence="15" type="ORF">A6A03_05710</name>
</gene>
<dbReference type="Pfam" id="PF00587">
    <property type="entry name" value="tRNA-synt_2b"/>
    <property type="match status" value="1"/>
</dbReference>
<evidence type="ECO:0000256" key="3">
    <source>
        <dbReference type="ARBA" id="ARBA00022555"/>
    </source>
</evidence>
<evidence type="ECO:0000256" key="13">
    <source>
        <dbReference type="HAMAP-Rule" id="MF_00184"/>
    </source>
</evidence>
<dbReference type="InterPro" id="IPR045864">
    <property type="entry name" value="aa-tRNA-synth_II/BPL/LPL"/>
</dbReference>
<dbReference type="HAMAP" id="MF_00184">
    <property type="entry name" value="Thr_tRNA_synth"/>
    <property type="match status" value="1"/>
</dbReference>
<dbReference type="SMART" id="SM00863">
    <property type="entry name" value="tRNA_SAD"/>
    <property type="match status" value="1"/>
</dbReference>
<evidence type="ECO:0000256" key="10">
    <source>
        <dbReference type="ARBA" id="ARBA00022917"/>
    </source>
</evidence>
<keyword evidence="9 13" id="KW-0694">RNA-binding</keyword>
<keyword evidence="2 13" id="KW-0963">Cytoplasm</keyword>
<dbReference type="GO" id="GO:0000049">
    <property type="term" value="F:tRNA binding"/>
    <property type="evidence" value="ECO:0007669"/>
    <property type="project" value="UniProtKB-KW"/>
</dbReference>
<dbReference type="InterPro" id="IPR006195">
    <property type="entry name" value="aa-tRNA-synth_II"/>
</dbReference>
<dbReference type="GO" id="GO:0005737">
    <property type="term" value="C:cytoplasm"/>
    <property type="evidence" value="ECO:0007669"/>
    <property type="project" value="UniProtKB-SubCell"/>
</dbReference>
<dbReference type="InterPro" id="IPR012947">
    <property type="entry name" value="tRNA_SAD"/>
</dbReference>
<reference evidence="15 16" key="1">
    <citation type="submission" date="2016-04" db="EMBL/GenBank/DDBJ databases">
        <title>Chloroflexus islandicus sp. nov., a thermophilic filamentous anoxygenic phototrophic bacterium from geyser Strokkur (Iceland).</title>
        <authorList>
            <person name="Gaisin V.A."/>
            <person name="Kalashnikov A.M."/>
            <person name="Sukhacheva M.V."/>
            <person name="Grouzdev D.S."/>
            <person name="Ivanov T.M."/>
            <person name="Kuznetsov B."/>
            <person name="Gorlenko V.M."/>
        </authorList>
    </citation>
    <scope>NUCLEOTIDE SEQUENCE [LARGE SCALE GENOMIC DNA]</scope>
    <source>
        <strain evidence="16">isl-2</strain>
    </source>
</reference>
<comment type="subunit">
    <text evidence="13">Homodimer.</text>
</comment>
<dbReference type="InterPro" id="IPR036621">
    <property type="entry name" value="Anticodon-bd_dom_sf"/>
</dbReference>
<dbReference type="STRING" id="1707952.A6A03_05710"/>
<organism evidence="15 16">
    <name type="scientific">Chloroflexus islandicus</name>
    <dbReference type="NCBI Taxonomy" id="1707952"/>
    <lineage>
        <taxon>Bacteria</taxon>
        <taxon>Bacillati</taxon>
        <taxon>Chloroflexota</taxon>
        <taxon>Chloroflexia</taxon>
        <taxon>Chloroflexales</taxon>
        <taxon>Chloroflexineae</taxon>
        <taxon>Chloroflexaceae</taxon>
        <taxon>Chloroflexus</taxon>
    </lineage>
</organism>
<dbReference type="AlphaFoldDB" id="A0A178LUL2"/>
<keyword evidence="7 13" id="KW-0862">Zinc</keyword>
<dbReference type="SUPFAM" id="SSF55186">
    <property type="entry name" value="ThrRS/AlaRS common domain"/>
    <property type="match status" value="1"/>
</dbReference>
<dbReference type="Gene3D" id="3.40.50.800">
    <property type="entry name" value="Anticodon-binding domain"/>
    <property type="match status" value="1"/>
</dbReference>
<keyword evidence="4 13" id="KW-0436">Ligase</keyword>
<evidence type="ECO:0000256" key="4">
    <source>
        <dbReference type="ARBA" id="ARBA00022598"/>
    </source>
</evidence>
<comment type="caution">
    <text evidence="15">The sequence shown here is derived from an EMBL/GenBank/DDBJ whole genome shotgun (WGS) entry which is preliminary data.</text>
</comment>
<evidence type="ECO:0000256" key="11">
    <source>
        <dbReference type="ARBA" id="ARBA00023146"/>
    </source>
</evidence>
<dbReference type="Gene3D" id="3.30.54.20">
    <property type="match status" value="1"/>
</dbReference>
<keyword evidence="6 13" id="KW-0547">Nucleotide-binding</keyword>
<dbReference type="CDD" id="cd00860">
    <property type="entry name" value="ThrRS_anticodon"/>
    <property type="match status" value="1"/>
</dbReference>
<feature type="domain" description="Aminoacyl-transfer RNA synthetases class-II family profile" evidence="14">
    <location>
        <begin position="226"/>
        <end position="492"/>
    </location>
</feature>
<comment type="catalytic activity">
    <reaction evidence="12 13">
        <text>tRNA(Thr) + L-threonine + ATP = L-threonyl-tRNA(Thr) + AMP + diphosphate + H(+)</text>
        <dbReference type="Rhea" id="RHEA:24624"/>
        <dbReference type="Rhea" id="RHEA-COMP:9670"/>
        <dbReference type="Rhea" id="RHEA-COMP:9704"/>
        <dbReference type="ChEBI" id="CHEBI:15378"/>
        <dbReference type="ChEBI" id="CHEBI:30616"/>
        <dbReference type="ChEBI" id="CHEBI:33019"/>
        <dbReference type="ChEBI" id="CHEBI:57926"/>
        <dbReference type="ChEBI" id="CHEBI:78442"/>
        <dbReference type="ChEBI" id="CHEBI:78534"/>
        <dbReference type="ChEBI" id="CHEBI:456215"/>
        <dbReference type="EC" id="6.1.1.3"/>
    </reaction>
</comment>
<keyword evidence="8 13" id="KW-0067">ATP-binding</keyword>
<dbReference type="Proteomes" id="UP000078287">
    <property type="component" value="Unassembled WGS sequence"/>
</dbReference>
<dbReference type="PRINTS" id="PR01047">
    <property type="entry name" value="TRNASYNTHTHR"/>
</dbReference>
<name>A0A178LUL2_9CHLR</name>
<evidence type="ECO:0000256" key="8">
    <source>
        <dbReference type="ARBA" id="ARBA00022840"/>
    </source>
</evidence>
<dbReference type="Pfam" id="PF07973">
    <property type="entry name" value="tRNA_SAD"/>
    <property type="match status" value="1"/>
</dbReference>
<evidence type="ECO:0000256" key="7">
    <source>
        <dbReference type="ARBA" id="ARBA00022833"/>
    </source>
</evidence>
<dbReference type="InterPro" id="IPR018163">
    <property type="entry name" value="Thr/Ala-tRNA-synth_IIc_edit"/>
</dbReference>
<dbReference type="Pfam" id="PF03129">
    <property type="entry name" value="HGTP_anticodon"/>
    <property type="match status" value="1"/>
</dbReference>
<dbReference type="InterPro" id="IPR002320">
    <property type="entry name" value="Thr-tRNA-ligase_IIa"/>
</dbReference>
<feature type="binding site" evidence="13">
    <location>
        <position position="341"/>
    </location>
    <ligand>
        <name>Zn(2+)</name>
        <dbReference type="ChEBI" id="CHEBI:29105"/>
        <note>catalytic</note>
    </ligand>
</feature>
<dbReference type="InterPro" id="IPR033728">
    <property type="entry name" value="ThrRS_core"/>
</dbReference>
<evidence type="ECO:0000256" key="12">
    <source>
        <dbReference type="ARBA" id="ARBA00049515"/>
    </source>
</evidence>
<evidence type="ECO:0000256" key="1">
    <source>
        <dbReference type="ARBA" id="ARBA00008226"/>
    </source>
</evidence>
<dbReference type="GO" id="GO:0006435">
    <property type="term" value="P:threonyl-tRNA aminoacylation"/>
    <property type="evidence" value="ECO:0007669"/>
    <property type="project" value="UniProtKB-UniRule"/>
</dbReference>
<keyword evidence="16" id="KW-1185">Reference proteome</keyword>
<dbReference type="FunFam" id="3.30.930.10:FF:000002">
    <property type="entry name" value="Threonine--tRNA ligase"/>
    <property type="match status" value="1"/>
</dbReference>
<dbReference type="Gene3D" id="3.30.980.10">
    <property type="entry name" value="Threonyl-trna Synthetase, Chain A, domain 2"/>
    <property type="match status" value="1"/>
</dbReference>
<accession>A0A178LUL2</accession>
<feature type="binding site" evidence="13">
    <location>
        <position position="469"/>
    </location>
    <ligand>
        <name>Zn(2+)</name>
        <dbReference type="ChEBI" id="CHEBI:29105"/>
        <note>catalytic</note>
    </ligand>
</feature>
<dbReference type="GO" id="GO:0005524">
    <property type="term" value="F:ATP binding"/>
    <property type="evidence" value="ECO:0007669"/>
    <property type="project" value="UniProtKB-UniRule"/>
</dbReference>
<dbReference type="Gene3D" id="3.30.930.10">
    <property type="entry name" value="Bira Bifunctional Protein, Domain 2"/>
    <property type="match status" value="1"/>
</dbReference>
<keyword evidence="5 13" id="KW-0479">Metal-binding</keyword>
<dbReference type="CDD" id="cd00771">
    <property type="entry name" value="ThrRS_core"/>
    <property type="match status" value="1"/>
</dbReference>
<evidence type="ECO:0000256" key="9">
    <source>
        <dbReference type="ARBA" id="ARBA00022884"/>
    </source>
</evidence>
<dbReference type="InterPro" id="IPR047246">
    <property type="entry name" value="ThrRS_anticodon"/>
</dbReference>
<comment type="similarity">
    <text evidence="1 13">Belongs to the class-II aminoacyl-tRNA synthetase family.</text>
</comment>
<protein>
    <recommendedName>
        <fullName evidence="13">Threonine--tRNA ligase</fullName>
        <ecNumber evidence="13">6.1.1.3</ecNumber>
    </recommendedName>
    <alternativeName>
        <fullName evidence="13">Threonyl-tRNA synthetase</fullName>
        <shortName evidence="13">ThrRS</shortName>
    </alternativeName>
</protein>
<dbReference type="PROSITE" id="PS50862">
    <property type="entry name" value="AA_TRNA_LIGASE_II"/>
    <property type="match status" value="1"/>
</dbReference>
<dbReference type="EC" id="6.1.1.3" evidence="13"/>
<evidence type="ECO:0000256" key="5">
    <source>
        <dbReference type="ARBA" id="ARBA00022723"/>
    </source>
</evidence>
<evidence type="ECO:0000259" key="14">
    <source>
        <dbReference type="PROSITE" id="PS50862"/>
    </source>
</evidence>
<dbReference type="EMBL" id="LWQS01000114">
    <property type="protein sequence ID" value="OAN37138.1"/>
    <property type="molecule type" value="Genomic_DNA"/>
</dbReference>
<comment type="cofactor">
    <cofactor evidence="13">
        <name>Zn(2+)</name>
        <dbReference type="ChEBI" id="CHEBI:29105"/>
    </cofactor>
    <text evidence="13">Binds 1 zinc ion per subunit.</text>
</comment>
<dbReference type="FunFam" id="3.30.980.10:FF:000005">
    <property type="entry name" value="Threonyl-tRNA synthetase, mitochondrial"/>
    <property type="match status" value="1"/>
</dbReference>
<dbReference type="GO" id="GO:0046872">
    <property type="term" value="F:metal ion binding"/>
    <property type="evidence" value="ECO:0007669"/>
    <property type="project" value="UniProtKB-KW"/>
</dbReference>
<evidence type="ECO:0000256" key="6">
    <source>
        <dbReference type="ARBA" id="ARBA00022741"/>
    </source>
</evidence>
<dbReference type="OrthoDB" id="9802304at2"/>
<dbReference type="InterPro" id="IPR002314">
    <property type="entry name" value="aa-tRNA-synt_IIb"/>
</dbReference>
<keyword evidence="10 13" id="KW-0648">Protein biosynthesis</keyword>
<keyword evidence="3 13" id="KW-0820">tRNA-binding</keyword>
<evidence type="ECO:0000256" key="2">
    <source>
        <dbReference type="ARBA" id="ARBA00022490"/>
    </source>
</evidence>
<dbReference type="FunFam" id="3.40.50.800:FF:000001">
    <property type="entry name" value="Threonine--tRNA ligase"/>
    <property type="match status" value="1"/>
</dbReference>